<evidence type="ECO:0000256" key="1">
    <source>
        <dbReference type="SAM" id="Phobius"/>
    </source>
</evidence>
<dbReference type="AlphaFoldDB" id="A0A517QX01"/>
<feature type="transmembrane region" description="Helical" evidence="1">
    <location>
        <begin position="15"/>
        <end position="35"/>
    </location>
</feature>
<keyword evidence="1" id="KW-0812">Transmembrane</keyword>
<dbReference type="RefSeq" id="WP_145362413.1">
    <property type="nucleotide sequence ID" value="NZ_CP036268.1"/>
</dbReference>
<accession>A0A517QX01</accession>
<keyword evidence="1" id="KW-0472">Membrane</keyword>
<evidence type="ECO:0000313" key="2">
    <source>
        <dbReference type="EMBL" id="QDT36192.1"/>
    </source>
</evidence>
<feature type="transmembrane region" description="Helical" evidence="1">
    <location>
        <begin position="47"/>
        <end position="67"/>
    </location>
</feature>
<organism evidence="2 3">
    <name type="scientific">Stratiformator vulcanicus</name>
    <dbReference type="NCBI Taxonomy" id="2527980"/>
    <lineage>
        <taxon>Bacteria</taxon>
        <taxon>Pseudomonadati</taxon>
        <taxon>Planctomycetota</taxon>
        <taxon>Planctomycetia</taxon>
        <taxon>Planctomycetales</taxon>
        <taxon>Planctomycetaceae</taxon>
        <taxon>Stratiformator</taxon>
    </lineage>
</organism>
<sequence>MALFTRQTWPQHRPWIIALVIGVVVCLGLFCYSVFASQGWPSGSSGICLSLGIAAAALMVFEALLGVRKKWLRVWRIGSARMWLAAHIWLGILILPLTLCHAGFSWGGWLNQTLMWLFLVVWFSGIIGALLQTILPTLMFEQVQSETVYSQIDRMTALIRADALRVFHQLNSKFKFDPTFHDQLSEERAQLEQKRQNYRVSGVVRSAGLATGRVAVIDLPGMSAGETKEIEQFGKDYVDSFLRPEIDDAHPLADAKKSQALFRTLKSHVEPEMLKPVDMLEALCGRRRDLIRQKKIHFWLHVWLLLHLPISVVVMVLLAVHIVVSILYW</sequence>
<proteinExistence type="predicted"/>
<feature type="transmembrane region" description="Helical" evidence="1">
    <location>
        <begin position="115"/>
        <end position="135"/>
    </location>
</feature>
<name>A0A517QX01_9PLAN</name>
<dbReference type="EMBL" id="CP036268">
    <property type="protein sequence ID" value="QDT36192.1"/>
    <property type="molecule type" value="Genomic_DNA"/>
</dbReference>
<keyword evidence="1" id="KW-1133">Transmembrane helix</keyword>
<feature type="transmembrane region" description="Helical" evidence="1">
    <location>
        <begin position="88"/>
        <end position="109"/>
    </location>
</feature>
<protein>
    <submittedName>
        <fullName evidence="2">Uncharacterized protein</fullName>
    </submittedName>
</protein>
<feature type="transmembrane region" description="Helical" evidence="1">
    <location>
        <begin position="296"/>
        <end position="328"/>
    </location>
</feature>
<keyword evidence="3" id="KW-1185">Reference proteome</keyword>
<evidence type="ECO:0000313" key="3">
    <source>
        <dbReference type="Proteomes" id="UP000317318"/>
    </source>
</evidence>
<dbReference type="Proteomes" id="UP000317318">
    <property type="component" value="Chromosome"/>
</dbReference>
<gene>
    <name evidence="2" type="ORF">Pan189_05470</name>
</gene>
<dbReference type="KEGG" id="svp:Pan189_05470"/>
<reference evidence="2 3" key="1">
    <citation type="submission" date="2019-02" db="EMBL/GenBank/DDBJ databases">
        <title>Deep-cultivation of Planctomycetes and their phenomic and genomic characterization uncovers novel biology.</title>
        <authorList>
            <person name="Wiegand S."/>
            <person name="Jogler M."/>
            <person name="Boedeker C."/>
            <person name="Pinto D."/>
            <person name="Vollmers J."/>
            <person name="Rivas-Marin E."/>
            <person name="Kohn T."/>
            <person name="Peeters S.H."/>
            <person name="Heuer A."/>
            <person name="Rast P."/>
            <person name="Oberbeckmann S."/>
            <person name="Bunk B."/>
            <person name="Jeske O."/>
            <person name="Meyerdierks A."/>
            <person name="Storesund J.E."/>
            <person name="Kallscheuer N."/>
            <person name="Luecker S."/>
            <person name="Lage O.M."/>
            <person name="Pohl T."/>
            <person name="Merkel B.J."/>
            <person name="Hornburger P."/>
            <person name="Mueller R.-W."/>
            <person name="Bruemmer F."/>
            <person name="Labrenz M."/>
            <person name="Spormann A.M."/>
            <person name="Op den Camp H."/>
            <person name="Overmann J."/>
            <person name="Amann R."/>
            <person name="Jetten M.S.M."/>
            <person name="Mascher T."/>
            <person name="Medema M.H."/>
            <person name="Devos D.P."/>
            <person name="Kaster A.-K."/>
            <person name="Ovreas L."/>
            <person name="Rohde M."/>
            <person name="Galperin M.Y."/>
            <person name="Jogler C."/>
        </authorList>
    </citation>
    <scope>NUCLEOTIDE SEQUENCE [LARGE SCALE GENOMIC DNA]</scope>
    <source>
        <strain evidence="2 3">Pan189</strain>
    </source>
</reference>
<dbReference type="OrthoDB" id="265754at2"/>